<dbReference type="GO" id="GO:0004252">
    <property type="term" value="F:serine-type endopeptidase activity"/>
    <property type="evidence" value="ECO:0007669"/>
    <property type="project" value="UniProtKB-UniRule"/>
</dbReference>
<evidence type="ECO:0000256" key="1">
    <source>
        <dbReference type="ARBA" id="ARBA00011073"/>
    </source>
</evidence>
<dbReference type="PRINTS" id="PR00723">
    <property type="entry name" value="SUBTILISIN"/>
</dbReference>
<dbReference type="GO" id="GO:0005615">
    <property type="term" value="C:extracellular space"/>
    <property type="evidence" value="ECO:0007669"/>
    <property type="project" value="TreeGrafter"/>
</dbReference>
<feature type="chain" id="PRO_5003618128" description="Peptidase S8/S53 domain-containing protein" evidence="8">
    <location>
        <begin position="17"/>
        <end position="552"/>
    </location>
</feature>
<evidence type="ECO:0000256" key="5">
    <source>
        <dbReference type="PROSITE-ProRule" id="PRU01240"/>
    </source>
</evidence>
<feature type="active site" description="Charge relay system" evidence="5">
    <location>
        <position position="451"/>
    </location>
</feature>
<name>H8Z9H6_NEMA1</name>
<evidence type="ECO:0000256" key="4">
    <source>
        <dbReference type="ARBA" id="ARBA00022825"/>
    </source>
</evidence>
<feature type="transmembrane region" description="Helical" evidence="7">
    <location>
        <begin position="504"/>
        <end position="530"/>
    </location>
</feature>
<evidence type="ECO:0000256" key="6">
    <source>
        <dbReference type="SAM" id="MobiDB-lite"/>
    </source>
</evidence>
<feature type="compositionally biased region" description="Polar residues" evidence="6">
    <location>
        <begin position="67"/>
        <end position="76"/>
    </location>
</feature>
<organism evidence="10">
    <name type="scientific">Nematocida ausubeli (strain ATCC PRA-371 / ERTm2)</name>
    <name type="common">Nematode killer fungus</name>
    <dbReference type="NCBI Taxonomy" id="1913371"/>
    <lineage>
        <taxon>Eukaryota</taxon>
        <taxon>Fungi</taxon>
        <taxon>Fungi incertae sedis</taxon>
        <taxon>Microsporidia</taxon>
        <taxon>Nematocida</taxon>
    </lineage>
</organism>
<dbReference type="Pfam" id="PF00082">
    <property type="entry name" value="Peptidase_S8"/>
    <property type="match status" value="1"/>
</dbReference>
<comment type="similarity">
    <text evidence="1 5">Belongs to the peptidase S8 family.</text>
</comment>
<evidence type="ECO:0000256" key="3">
    <source>
        <dbReference type="ARBA" id="ARBA00022801"/>
    </source>
</evidence>
<keyword evidence="8" id="KW-0732">Signal</keyword>
<dbReference type="PANTHER" id="PTHR43806">
    <property type="entry name" value="PEPTIDASE S8"/>
    <property type="match status" value="1"/>
</dbReference>
<dbReference type="STRING" id="944018.H8Z9H6"/>
<feature type="active site" description="Charge relay system" evidence="5">
    <location>
        <position position="271"/>
    </location>
</feature>
<reference evidence="10" key="1">
    <citation type="submission" date="2011-03" db="EMBL/GenBank/DDBJ databases">
        <title>The Genome Sequence of Nematocida sp1 strain ERTm2.</title>
        <authorList>
            <consortium name="The Broad Institute Genome Sequencing Platform"/>
            <consortium name="The Broad Institute Genome Sequencing Center for Infectious Disease"/>
            <person name="Cuomo C."/>
            <person name="Troemel E."/>
            <person name="Young S.K."/>
            <person name="Zeng Q."/>
            <person name="Gargeya S."/>
            <person name="Fitzgerald M."/>
            <person name="Haas B."/>
            <person name="Abouelleil A."/>
            <person name="Alvarado L."/>
            <person name="Arachchi H.M."/>
            <person name="Berlin A."/>
            <person name="Brown A."/>
            <person name="Chapman S.B."/>
            <person name="Chen Z."/>
            <person name="Dunbar C."/>
            <person name="Freedman E."/>
            <person name="Gearin G."/>
            <person name="Gellesch M."/>
            <person name="Goldberg J."/>
            <person name="Griggs A."/>
            <person name="Gujja S."/>
            <person name="Heilman E.R."/>
            <person name="Heiman D."/>
            <person name="Howarth C."/>
            <person name="Larson L."/>
            <person name="Lui A."/>
            <person name="MacDonald P.J.P."/>
            <person name="Mehta T."/>
            <person name="Montmayeur A."/>
            <person name="Murphy C."/>
            <person name="Neiman D."/>
            <person name="Pearson M."/>
            <person name="Priest M."/>
            <person name="Roberts A."/>
            <person name="Saif S."/>
            <person name="Shea T."/>
            <person name="Shenoy N."/>
            <person name="Sisk P."/>
            <person name="Stolte C."/>
            <person name="Sykes S."/>
            <person name="White J."/>
            <person name="Yandava C."/>
            <person name="Wortman J."/>
            <person name="Nusbaum C."/>
            <person name="Birren B."/>
        </authorList>
    </citation>
    <scope>NUCLEOTIDE SEQUENCE</scope>
    <source>
        <strain evidence="10">ERTm2</strain>
    </source>
</reference>
<evidence type="ECO:0000256" key="2">
    <source>
        <dbReference type="ARBA" id="ARBA00022670"/>
    </source>
</evidence>
<feature type="signal peptide" evidence="8">
    <location>
        <begin position="1"/>
        <end position="16"/>
    </location>
</feature>
<dbReference type="SUPFAM" id="SSF52743">
    <property type="entry name" value="Subtilisin-like"/>
    <property type="match status" value="1"/>
</dbReference>
<dbReference type="GO" id="GO:0006508">
    <property type="term" value="P:proteolysis"/>
    <property type="evidence" value="ECO:0007669"/>
    <property type="project" value="UniProtKB-KW"/>
</dbReference>
<evidence type="ECO:0000259" key="9">
    <source>
        <dbReference type="Pfam" id="PF00082"/>
    </source>
</evidence>
<evidence type="ECO:0000256" key="7">
    <source>
        <dbReference type="SAM" id="Phobius"/>
    </source>
</evidence>
<dbReference type="HOGENOM" id="CLU_036418_0_0_1"/>
<keyword evidence="2 5" id="KW-0645">Protease</keyword>
<dbReference type="InterPro" id="IPR000209">
    <property type="entry name" value="Peptidase_S8/S53_dom"/>
</dbReference>
<gene>
    <name evidence="10" type="ORF">NERG_00247</name>
</gene>
<keyword evidence="4 5" id="KW-0720">Serine protease</keyword>
<feature type="compositionally biased region" description="Basic and acidic residues" evidence="6">
    <location>
        <begin position="103"/>
        <end position="113"/>
    </location>
</feature>
<keyword evidence="7" id="KW-0472">Membrane</keyword>
<keyword evidence="7" id="KW-0812">Transmembrane</keyword>
<dbReference type="InterPro" id="IPR050131">
    <property type="entry name" value="Peptidase_S8_subtilisin-like"/>
</dbReference>
<dbReference type="InterPro" id="IPR036852">
    <property type="entry name" value="Peptidase_S8/S53_dom_sf"/>
</dbReference>
<evidence type="ECO:0000313" key="10">
    <source>
        <dbReference type="EMBL" id="EHY66607.1"/>
    </source>
</evidence>
<keyword evidence="7" id="KW-1133">Transmembrane helix</keyword>
<proteinExistence type="inferred from homology"/>
<dbReference type="PANTHER" id="PTHR43806:SF11">
    <property type="entry name" value="CEREVISIN-RELATED"/>
    <property type="match status" value="1"/>
</dbReference>
<dbReference type="PROSITE" id="PS51892">
    <property type="entry name" value="SUBTILASE"/>
    <property type="match status" value="1"/>
</dbReference>
<dbReference type="Proteomes" id="UP000005622">
    <property type="component" value="Unassembled WGS sequence"/>
</dbReference>
<feature type="region of interest" description="Disordered" evidence="6">
    <location>
        <begin position="67"/>
        <end position="113"/>
    </location>
</feature>
<dbReference type="AlphaFoldDB" id="H8Z9H6"/>
<sequence length="552" mass="61415">MRTCRNVLLFMLGTRAFQISTDNIVVTLNDHGIERIEPDTWRGPYTVSSYMQSSLPPVEINSIRNAPVSKNTSTDSIGKDPLSETAARKKETHDTSQKQLKMPRLESAYHEDPRESPYKEITSDLSECNILVVAHHITPEKEKKLRRKIQQKGGYLQYVYRNVFSGLSVCKLSQKETNAILSDLSTMQISLEANAQYTLAYKQTNLPDNFYTVLNSQQRLFNIQWLDGFVNRHIRNGYLVKKSSLFKWYRNMYFPLQSNYTGKGVSIEILDADIGQIHREVEGRVEIVRMRPQHQPSAHPTSVITVAAGTKTGLAKEAEVILHPVFRYGTAYLSDILHVLDGISVGGAQKVILLPFTGNKSAILDTSLKMFYDANIPVVVAAGNSSLPACSYSPARSKYTITIGSLSDSLNPDEWSNTGDCVDAYAPGMATVGEVSESSLSVEYGQREGTSISAAYIAGYVAVLMQSKPMSVSQMRKHLQEKVSSSMLALLTGGTDNIIVPSNFIYYSILTDVLIVITPVVIITWAAILYRKRAYKKDPFIKKKARPARSAG</sequence>
<dbReference type="EMBL" id="JH604633">
    <property type="protein sequence ID" value="EHY66607.1"/>
    <property type="molecule type" value="Genomic_DNA"/>
</dbReference>
<dbReference type="Gene3D" id="3.40.50.200">
    <property type="entry name" value="Peptidase S8/S53 domain"/>
    <property type="match status" value="1"/>
</dbReference>
<feature type="domain" description="Peptidase S8/S53" evidence="9">
    <location>
        <begin position="263"/>
        <end position="483"/>
    </location>
</feature>
<keyword evidence="3 5" id="KW-0378">Hydrolase</keyword>
<dbReference type="InterPro" id="IPR015500">
    <property type="entry name" value="Peptidase_S8_subtilisin-rel"/>
</dbReference>
<evidence type="ECO:0000256" key="8">
    <source>
        <dbReference type="SAM" id="SignalP"/>
    </source>
</evidence>
<feature type="compositionally biased region" description="Basic and acidic residues" evidence="6">
    <location>
        <begin position="77"/>
        <end position="96"/>
    </location>
</feature>
<feature type="active site" description="Charge relay system" evidence="5">
    <location>
        <position position="299"/>
    </location>
</feature>
<protein>
    <recommendedName>
        <fullName evidence="9">Peptidase S8/S53 domain-containing protein</fullName>
    </recommendedName>
</protein>
<accession>H8Z9H6</accession>